<feature type="transmembrane region" description="Helical" evidence="2">
    <location>
        <begin position="117"/>
        <end position="132"/>
    </location>
</feature>
<dbReference type="Proteomes" id="UP000236846">
    <property type="component" value="Unassembled WGS sequence"/>
</dbReference>
<feature type="transmembrane region" description="Helical" evidence="2">
    <location>
        <begin position="62"/>
        <end position="80"/>
    </location>
</feature>
<feature type="region of interest" description="Disordered" evidence="1">
    <location>
        <begin position="1"/>
        <end position="39"/>
    </location>
</feature>
<feature type="transmembrane region" description="Helical" evidence="2">
    <location>
        <begin position="92"/>
        <end position="112"/>
    </location>
</feature>
<proteinExistence type="predicted"/>
<feature type="transmembrane region" description="Helical" evidence="2">
    <location>
        <begin position="138"/>
        <end position="156"/>
    </location>
</feature>
<comment type="caution">
    <text evidence="3">The sequence shown here is derived from an EMBL/GenBank/DDBJ whole genome shotgun (WGS) entry which is preliminary data.</text>
</comment>
<evidence type="ECO:0000313" key="4">
    <source>
        <dbReference type="Proteomes" id="UP000236846"/>
    </source>
</evidence>
<keyword evidence="2" id="KW-1133">Transmembrane helix</keyword>
<keyword evidence="2" id="KW-0812">Transmembrane</keyword>
<evidence type="ECO:0000256" key="2">
    <source>
        <dbReference type="SAM" id="Phobius"/>
    </source>
</evidence>
<protein>
    <submittedName>
        <fullName evidence="3">Uncharacterized protein</fullName>
    </submittedName>
</protein>
<gene>
    <name evidence="3" type="ORF">COV41_00220</name>
</gene>
<name>A0A2H0PY59_9BACT</name>
<keyword evidence="2" id="KW-0472">Membrane</keyword>
<accession>A0A2H0PY59</accession>
<dbReference type="AlphaFoldDB" id="A0A2H0PY59"/>
<reference evidence="3 4" key="1">
    <citation type="submission" date="2017-09" db="EMBL/GenBank/DDBJ databases">
        <title>Depth-based differentiation of microbial function through sediment-hosted aquifers and enrichment of novel symbionts in the deep terrestrial subsurface.</title>
        <authorList>
            <person name="Probst A.J."/>
            <person name="Ladd B."/>
            <person name="Jarett J.K."/>
            <person name="Geller-Mcgrath D.E."/>
            <person name="Sieber C.M."/>
            <person name="Emerson J.B."/>
            <person name="Anantharaman K."/>
            <person name="Thomas B.C."/>
            <person name="Malmstrom R."/>
            <person name="Stieglmeier M."/>
            <person name="Klingl A."/>
            <person name="Woyke T."/>
            <person name="Ryan C.M."/>
            <person name="Banfield J.F."/>
        </authorList>
    </citation>
    <scope>NUCLEOTIDE SEQUENCE [LARGE SCALE GENOMIC DNA]</scope>
    <source>
        <strain evidence="3">CG11_big_fil_rev_8_21_14_0_20_43_10</strain>
    </source>
</reference>
<evidence type="ECO:0000313" key="3">
    <source>
        <dbReference type="EMBL" id="PIR26970.1"/>
    </source>
</evidence>
<organism evidence="3 4">
    <name type="scientific">Candidatus Brennerbacteria bacterium CG11_big_fil_rev_8_21_14_0_20_43_10</name>
    <dbReference type="NCBI Taxonomy" id="1974523"/>
    <lineage>
        <taxon>Bacteria</taxon>
        <taxon>Candidatus Brenneribacteriota</taxon>
    </lineage>
</organism>
<dbReference type="EMBL" id="PCXE01000007">
    <property type="protein sequence ID" value="PIR26970.1"/>
    <property type="molecule type" value="Genomic_DNA"/>
</dbReference>
<sequence>MPGPTTIPKITPSAPRTPRTAVASIGRKDEFNPGRSKATQKIWREGEGGSITAGTQEEFKPMSLVVFLMLLLPTAVLLDLQNWLDLGAVSAWVPYILDFTLGLILSFGLWLAGNKDIMQIGIAAVSLLVNIIPWLRDLFPWTIAIVCGYIVSLPMVQEKLGKVTEIAGEAMGAAEAVRETTQKIATLTKGAAKIAKFVK</sequence>
<evidence type="ECO:0000256" key="1">
    <source>
        <dbReference type="SAM" id="MobiDB-lite"/>
    </source>
</evidence>